<dbReference type="EMBL" id="JAUESC010000003">
    <property type="protein sequence ID" value="KAK0600415.1"/>
    <property type="molecule type" value="Genomic_DNA"/>
</dbReference>
<keyword evidence="6" id="KW-1185">Reference proteome</keyword>
<dbReference type="Gene3D" id="4.10.60.10">
    <property type="entry name" value="Zinc finger, CCHC-type"/>
    <property type="match status" value="1"/>
</dbReference>
<evidence type="ECO:0000256" key="2">
    <source>
        <dbReference type="SAM" id="Coils"/>
    </source>
</evidence>
<dbReference type="SUPFAM" id="SSF57756">
    <property type="entry name" value="Retrovirus zinc finger-like domains"/>
    <property type="match status" value="1"/>
</dbReference>
<feature type="compositionally biased region" description="Acidic residues" evidence="3">
    <location>
        <begin position="371"/>
        <end position="388"/>
    </location>
</feature>
<gene>
    <name evidence="5" type="ORF">LWI29_014695</name>
</gene>
<keyword evidence="1" id="KW-0479">Metal-binding</keyword>
<sequence length="451" mass="51922">MSGFRMSKEGASSVRPPLLTGDNYSSWKGKMEAYICQIHDRAWMAVEDGYAPPMMTLTDGGEEVLKPKAQWSPQEFIDSIWNNKAIHAIRCAVSENQYKLIQITRIAKEAWDILEVVHEGTEVVKDSKLQVLQTRFETIRMEEHEHFNDFQVRLMDIVNQSHQLGDPYSDRRIKQKIMRSLPERFEPKVTALEENDTYKEMKPSEVIGRLLAYESRKATISPPKKKKDIALKTSKMEEEEDDLYEDMALIAKGFKKFLNLQKSGYGLKGNDFKKKKTTIKNVKPYHEVSSREKIQCYECGGFGHISKDCANLEDEREEVATSSESDEEVVAKFLALGCSHKRDNKVKVVEGSPLSLNDCENNYFAFPVSYNEEENESQEESDSVEDDSSSNSTHGYVEKKVLDEYLTEFKSLAMKTKEKIRRLREENLDLLAHVDHLSEQVDRSKNIEDKL</sequence>
<dbReference type="InterPro" id="IPR001878">
    <property type="entry name" value="Znf_CCHC"/>
</dbReference>
<evidence type="ECO:0000256" key="1">
    <source>
        <dbReference type="PROSITE-ProRule" id="PRU00047"/>
    </source>
</evidence>
<keyword evidence="1" id="KW-0862">Zinc</keyword>
<dbReference type="Pfam" id="PF14223">
    <property type="entry name" value="Retrotran_gag_2"/>
    <property type="match status" value="1"/>
</dbReference>
<dbReference type="GO" id="GO:0008270">
    <property type="term" value="F:zinc ion binding"/>
    <property type="evidence" value="ECO:0007669"/>
    <property type="project" value="UniProtKB-KW"/>
</dbReference>
<evidence type="ECO:0000313" key="5">
    <source>
        <dbReference type="EMBL" id="KAK0600415.1"/>
    </source>
</evidence>
<comment type="caution">
    <text evidence="5">The sequence shown here is derived from an EMBL/GenBank/DDBJ whole genome shotgun (WGS) entry which is preliminary data.</text>
</comment>
<keyword evidence="2" id="KW-0175">Coiled coil</keyword>
<feature type="region of interest" description="Disordered" evidence="3">
    <location>
        <begin position="371"/>
        <end position="396"/>
    </location>
</feature>
<dbReference type="AlphaFoldDB" id="A0AA39W1P6"/>
<reference evidence="5" key="1">
    <citation type="journal article" date="2022" name="Plant J.">
        <title>Strategies of tolerance reflected in two North American maple genomes.</title>
        <authorList>
            <person name="McEvoy S.L."/>
            <person name="Sezen U.U."/>
            <person name="Trouern-Trend A."/>
            <person name="McMahon S.M."/>
            <person name="Schaberg P.G."/>
            <person name="Yang J."/>
            <person name="Wegrzyn J.L."/>
            <person name="Swenson N.G."/>
        </authorList>
    </citation>
    <scope>NUCLEOTIDE SEQUENCE</scope>
    <source>
        <strain evidence="5">NS2018</strain>
    </source>
</reference>
<feature type="domain" description="CCHC-type" evidence="4">
    <location>
        <begin position="296"/>
        <end position="309"/>
    </location>
</feature>
<dbReference type="PROSITE" id="PS50158">
    <property type="entry name" value="ZF_CCHC"/>
    <property type="match status" value="1"/>
</dbReference>
<evidence type="ECO:0000256" key="3">
    <source>
        <dbReference type="SAM" id="MobiDB-lite"/>
    </source>
</evidence>
<name>A0AA39W1P6_ACESA</name>
<dbReference type="PANTHER" id="PTHR35317:SF35">
    <property type="entry name" value="DUF4219 DOMAIN-CONTAINING PROTEIN"/>
    <property type="match status" value="1"/>
</dbReference>
<dbReference type="GO" id="GO:0003676">
    <property type="term" value="F:nucleic acid binding"/>
    <property type="evidence" value="ECO:0007669"/>
    <property type="project" value="InterPro"/>
</dbReference>
<evidence type="ECO:0000313" key="6">
    <source>
        <dbReference type="Proteomes" id="UP001168877"/>
    </source>
</evidence>
<accession>A0AA39W1P6</accession>
<feature type="coiled-coil region" evidence="2">
    <location>
        <begin position="406"/>
        <end position="440"/>
    </location>
</feature>
<proteinExistence type="predicted"/>
<organism evidence="5 6">
    <name type="scientific">Acer saccharum</name>
    <name type="common">Sugar maple</name>
    <dbReference type="NCBI Taxonomy" id="4024"/>
    <lineage>
        <taxon>Eukaryota</taxon>
        <taxon>Viridiplantae</taxon>
        <taxon>Streptophyta</taxon>
        <taxon>Embryophyta</taxon>
        <taxon>Tracheophyta</taxon>
        <taxon>Spermatophyta</taxon>
        <taxon>Magnoliopsida</taxon>
        <taxon>eudicotyledons</taxon>
        <taxon>Gunneridae</taxon>
        <taxon>Pentapetalae</taxon>
        <taxon>rosids</taxon>
        <taxon>malvids</taxon>
        <taxon>Sapindales</taxon>
        <taxon>Sapindaceae</taxon>
        <taxon>Hippocastanoideae</taxon>
        <taxon>Acereae</taxon>
        <taxon>Acer</taxon>
    </lineage>
</organism>
<reference evidence="5" key="2">
    <citation type="submission" date="2023-06" db="EMBL/GenBank/DDBJ databases">
        <authorList>
            <person name="Swenson N.G."/>
            <person name="Wegrzyn J.L."/>
            <person name="Mcevoy S.L."/>
        </authorList>
    </citation>
    <scope>NUCLEOTIDE SEQUENCE</scope>
    <source>
        <strain evidence="5">NS2018</strain>
        <tissue evidence="5">Leaf</tissue>
    </source>
</reference>
<evidence type="ECO:0000259" key="4">
    <source>
        <dbReference type="PROSITE" id="PS50158"/>
    </source>
</evidence>
<keyword evidence="1" id="KW-0863">Zinc-finger</keyword>
<protein>
    <recommendedName>
        <fullName evidence="4">CCHC-type domain-containing protein</fullName>
    </recommendedName>
</protein>
<dbReference type="PANTHER" id="PTHR35317">
    <property type="entry name" value="OS04G0629600 PROTEIN"/>
    <property type="match status" value="1"/>
</dbReference>
<dbReference type="SMART" id="SM00343">
    <property type="entry name" value="ZnF_C2HC"/>
    <property type="match status" value="1"/>
</dbReference>
<dbReference type="Pfam" id="PF00098">
    <property type="entry name" value="zf-CCHC"/>
    <property type="match status" value="1"/>
</dbReference>
<dbReference type="InterPro" id="IPR036875">
    <property type="entry name" value="Znf_CCHC_sf"/>
</dbReference>
<dbReference type="Proteomes" id="UP001168877">
    <property type="component" value="Unassembled WGS sequence"/>
</dbReference>